<feature type="region of interest" description="Disordered" evidence="1">
    <location>
        <begin position="57"/>
        <end position="85"/>
    </location>
</feature>
<feature type="compositionally biased region" description="Low complexity" evidence="1">
    <location>
        <begin position="17"/>
        <end position="27"/>
    </location>
</feature>
<feature type="compositionally biased region" description="Low complexity" evidence="1">
    <location>
        <begin position="229"/>
        <end position="239"/>
    </location>
</feature>
<feature type="compositionally biased region" description="Basic residues" evidence="1">
    <location>
        <begin position="642"/>
        <end position="653"/>
    </location>
</feature>
<feature type="compositionally biased region" description="Basic residues" evidence="1">
    <location>
        <begin position="536"/>
        <end position="547"/>
    </location>
</feature>
<dbReference type="Pfam" id="PF15235">
    <property type="entry name" value="GRIN_C"/>
    <property type="match status" value="1"/>
</dbReference>
<feature type="domain" description="G protein-regulated inducer of neurite outgrowth C-terminal" evidence="2">
    <location>
        <begin position="492"/>
        <end position="533"/>
    </location>
</feature>
<feature type="compositionally biased region" description="Low complexity" evidence="1">
    <location>
        <begin position="136"/>
        <end position="148"/>
    </location>
</feature>
<evidence type="ECO:0000256" key="1">
    <source>
        <dbReference type="SAM" id="MobiDB-lite"/>
    </source>
</evidence>
<dbReference type="Proteomes" id="UP001488805">
    <property type="component" value="Unassembled WGS sequence"/>
</dbReference>
<evidence type="ECO:0000259" key="2">
    <source>
        <dbReference type="Pfam" id="PF15235"/>
    </source>
</evidence>
<feature type="compositionally biased region" description="Polar residues" evidence="1">
    <location>
        <begin position="159"/>
        <end position="169"/>
    </location>
</feature>
<protein>
    <recommendedName>
        <fullName evidence="2">G protein-regulated inducer of neurite outgrowth C-terminal domain-containing protein</fullName>
    </recommendedName>
</protein>
<keyword evidence="4" id="KW-1185">Reference proteome</keyword>
<evidence type="ECO:0000313" key="4">
    <source>
        <dbReference type="Proteomes" id="UP001488805"/>
    </source>
</evidence>
<sequence length="666" mass="72309">MARPGRPVSESYQPVCSSVSQSASYSSEAKILGPEDGDDQAPIFSLSKSYMDVVMATGPSHKRDPSWTRVDLKRSSSTNTHSERNSVTLQQLHPHMWQHINSTNSHQSSLSDQHADVHSPPALSERWITNMHRWSTCSSSSTHSRSSTPDTIVWKGGTSRPSSLTQETPCSPVFRSTSSPTTPSRFISPLQTPTLPPEDLLSSSSSTLMLSTHQQGESPELSPLQAHTSSPLPSYSPDLLQLTSTEDEGFLENNSFSFTFPSPIPSSVSLAEAGVSSDAGCLVDDVIEELHSPGGTEQLEGGGDRSLEQMLNYLTPTSPADEQESGREASVCHLELPWQPGPSCPTGRGWKSPLVSSLSDSLLGHCCRCNLNTREGITRAQVFREEGTMTSQLELVDAAVQTSPVGSLWGLRTNMCNSNMVGSHSFLGSPPGSRLNLKSPVGSNSNLVSPSSSMFPVSSGEEEVSCASLHKLERRRSCLKMKMGEDGDMMGRRGSMKQVQWDEDGMTWDVHGALLDPEVLSTAIRKHLELQNSPRTPRRTSKKKKAPKPPLISNVVKAIAPDLHPPVMIITLTCTEGESEGTPEEDGVRREVEEECRRKKEETAEAVRRISRAEAAYAKEEDEVYGDEGTAYPKSPSSGSGHSRKKSVIRSLKKPGWCGGSSKAVD</sequence>
<dbReference type="InterPro" id="IPR032745">
    <property type="entry name" value="GRIN_C"/>
</dbReference>
<feature type="region of interest" description="Disordered" evidence="1">
    <location>
        <begin position="136"/>
        <end position="239"/>
    </location>
</feature>
<proteinExistence type="predicted"/>
<gene>
    <name evidence="3" type="ORF">VZT92_011664</name>
</gene>
<feature type="compositionally biased region" description="Low complexity" evidence="1">
    <location>
        <begin position="171"/>
        <end position="212"/>
    </location>
</feature>
<feature type="compositionally biased region" description="Basic and acidic residues" evidence="1">
    <location>
        <begin position="586"/>
        <end position="612"/>
    </location>
</feature>
<dbReference type="AlphaFoldDB" id="A0AAW1F9C8"/>
<feature type="region of interest" description="Disordered" evidence="1">
    <location>
        <begin position="1"/>
        <end position="41"/>
    </location>
</feature>
<evidence type="ECO:0000313" key="3">
    <source>
        <dbReference type="EMBL" id="KAK9530139.1"/>
    </source>
</evidence>
<dbReference type="EMBL" id="JBCEZU010000100">
    <property type="protein sequence ID" value="KAK9530139.1"/>
    <property type="molecule type" value="Genomic_DNA"/>
</dbReference>
<feature type="compositionally biased region" description="Basic and acidic residues" evidence="1">
    <location>
        <begin position="61"/>
        <end position="74"/>
    </location>
</feature>
<feature type="compositionally biased region" description="Polar residues" evidence="1">
    <location>
        <begin position="75"/>
        <end position="85"/>
    </location>
</feature>
<feature type="region of interest" description="Disordered" evidence="1">
    <location>
        <begin position="574"/>
        <end position="666"/>
    </location>
</feature>
<name>A0AAW1F9C8_ZOAVI</name>
<organism evidence="3 4">
    <name type="scientific">Zoarces viviparus</name>
    <name type="common">Viviparous eelpout</name>
    <name type="synonym">Blennius viviparus</name>
    <dbReference type="NCBI Taxonomy" id="48416"/>
    <lineage>
        <taxon>Eukaryota</taxon>
        <taxon>Metazoa</taxon>
        <taxon>Chordata</taxon>
        <taxon>Craniata</taxon>
        <taxon>Vertebrata</taxon>
        <taxon>Euteleostomi</taxon>
        <taxon>Actinopterygii</taxon>
        <taxon>Neopterygii</taxon>
        <taxon>Teleostei</taxon>
        <taxon>Neoteleostei</taxon>
        <taxon>Acanthomorphata</taxon>
        <taxon>Eupercaria</taxon>
        <taxon>Perciformes</taxon>
        <taxon>Cottioidei</taxon>
        <taxon>Zoarcales</taxon>
        <taxon>Zoarcidae</taxon>
        <taxon>Zoarcinae</taxon>
        <taxon>Zoarces</taxon>
    </lineage>
</organism>
<feature type="region of interest" description="Disordered" evidence="1">
    <location>
        <begin position="527"/>
        <end position="553"/>
    </location>
</feature>
<reference evidence="3 4" key="1">
    <citation type="journal article" date="2024" name="Genome Biol. Evol.">
        <title>Chromosome-level genome assembly of the viviparous eelpout Zoarces viviparus.</title>
        <authorList>
            <person name="Fuhrmann N."/>
            <person name="Brasseur M.V."/>
            <person name="Bakowski C.E."/>
            <person name="Podsiadlowski L."/>
            <person name="Prost S."/>
            <person name="Krehenwinkel H."/>
            <person name="Mayer C."/>
        </authorList>
    </citation>
    <scope>NUCLEOTIDE SEQUENCE [LARGE SCALE GENOMIC DNA]</scope>
    <source>
        <strain evidence="3">NO-MEL_2022_Ind0_liver</strain>
    </source>
</reference>
<accession>A0AAW1F9C8</accession>
<comment type="caution">
    <text evidence="3">The sequence shown here is derived from an EMBL/GenBank/DDBJ whole genome shotgun (WGS) entry which is preliminary data.</text>
</comment>